<evidence type="ECO:0000256" key="8">
    <source>
        <dbReference type="ARBA" id="ARBA00051990"/>
    </source>
</evidence>
<dbReference type="Pfam" id="PF03144">
    <property type="entry name" value="GTP_EFTU_D2"/>
    <property type="match status" value="1"/>
</dbReference>
<dbReference type="SUPFAM" id="SSF52540">
    <property type="entry name" value="P-loop containing nucleoside triphosphate hydrolases"/>
    <property type="match status" value="1"/>
</dbReference>
<dbReference type="GO" id="GO:0005739">
    <property type="term" value="C:mitochondrion"/>
    <property type="evidence" value="ECO:0007669"/>
    <property type="project" value="TreeGrafter"/>
</dbReference>
<comment type="caution">
    <text evidence="10">The sequence shown here is derived from an EMBL/GenBank/DDBJ whole genome shotgun (WGS) entry which is preliminary data.</text>
</comment>
<dbReference type="InterPro" id="IPR041709">
    <property type="entry name" value="EF-Tu_GTP-bd"/>
</dbReference>
<evidence type="ECO:0000256" key="4">
    <source>
        <dbReference type="ARBA" id="ARBA00022741"/>
    </source>
</evidence>
<dbReference type="FunFam" id="2.40.30.10:FF:000085">
    <property type="entry name" value="Elongation factor Tu"/>
    <property type="match status" value="1"/>
</dbReference>
<dbReference type="NCBIfam" id="NF009373">
    <property type="entry name" value="PRK12736.1"/>
    <property type="match status" value="1"/>
</dbReference>
<dbReference type="Gene3D" id="3.40.50.300">
    <property type="entry name" value="P-loop containing nucleotide triphosphate hydrolases"/>
    <property type="match status" value="1"/>
</dbReference>
<dbReference type="PANTHER" id="PTHR43721:SF2">
    <property type="entry name" value="ELONGATION FACTOR TU, MITOCHONDRIAL"/>
    <property type="match status" value="1"/>
</dbReference>
<comment type="similarity">
    <text evidence="1">Belongs to the TRAFAC class translation factor GTPase superfamily. Classic translation factor GTPase family. EF-Tu/EF-1A subfamily.</text>
</comment>
<dbReference type="NCBIfam" id="NF000766">
    <property type="entry name" value="PRK00049.1"/>
    <property type="match status" value="1"/>
</dbReference>
<dbReference type="InterPro" id="IPR050055">
    <property type="entry name" value="EF-Tu_GTPase"/>
</dbReference>
<protein>
    <recommendedName>
        <fullName evidence="3">Elongation factor Tu, mitochondrial</fullName>
        <ecNumber evidence="2">3.6.5.3</ecNumber>
    </recommendedName>
</protein>
<dbReference type="InterPro" id="IPR004161">
    <property type="entry name" value="EFTu-like_2"/>
</dbReference>
<comment type="catalytic activity">
    <reaction evidence="8">
        <text>GTP + H2O = GDP + phosphate + H(+)</text>
        <dbReference type="Rhea" id="RHEA:19669"/>
        <dbReference type="ChEBI" id="CHEBI:15377"/>
        <dbReference type="ChEBI" id="CHEBI:15378"/>
        <dbReference type="ChEBI" id="CHEBI:37565"/>
        <dbReference type="ChEBI" id="CHEBI:43474"/>
        <dbReference type="ChEBI" id="CHEBI:58189"/>
        <dbReference type="EC" id="3.6.5.3"/>
    </reaction>
    <physiologicalReaction direction="left-to-right" evidence="8">
        <dbReference type="Rhea" id="RHEA:19670"/>
    </physiologicalReaction>
</comment>
<keyword evidence="11" id="KW-1185">Reference proteome</keyword>
<gene>
    <name evidence="10" type="ORF">PoB_001486800</name>
</gene>
<dbReference type="CDD" id="cd01884">
    <property type="entry name" value="EF_Tu"/>
    <property type="match status" value="1"/>
</dbReference>
<evidence type="ECO:0000256" key="3">
    <source>
        <dbReference type="ARBA" id="ARBA00017898"/>
    </source>
</evidence>
<dbReference type="GO" id="GO:0070125">
    <property type="term" value="P:mitochondrial translational elongation"/>
    <property type="evidence" value="ECO:0007669"/>
    <property type="project" value="TreeGrafter"/>
</dbReference>
<dbReference type="FunFam" id="3.40.50.300:FF:000003">
    <property type="entry name" value="Elongation factor Tu"/>
    <property type="match status" value="1"/>
</dbReference>
<name>A0AAV3Z171_9GAST</name>
<evidence type="ECO:0000256" key="6">
    <source>
        <dbReference type="ARBA" id="ARBA00022917"/>
    </source>
</evidence>
<dbReference type="AlphaFoldDB" id="A0AAV3Z171"/>
<dbReference type="GO" id="GO:0005525">
    <property type="term" value="F:GTP binding"/>
    <property type="evidence" value="ECO:0007669"/>
    <property type="project" value="UniProtKB-KW"/>
</dbReference>
<dbReference type="InterPro" id="IPR009001">
    <property type="entry name" value="Transl_elong_EF1A/Init_IF2_C"/>
</dbReference>
<reference evidence="10 11" key="1">
    <citation type="journal article" date="2021" name="Elife">
        <title>Chloroplast acquisition without the gene transfer in kleptoplastic sea slugs, Plakobranchus ocellatus.</title>
        <authorList>
            <person name="Maeda T."/>
            <person name="Takahashi S."/>
            <person name="Yoshida T."/>
            <person name="Shimamura S."/>
            <person name="Takaki Y."/>
            <person name="Nagai Y."/>
            <person name="Toyoda A."/>
            <person name="Suzuki Y."/>
            <person name="Arimoto A."/>
            <person name="Ishii H."/>
            <person name="Satoh N."/>
            <person name="Nishiyama T."/>
            <person name="Hasebe M."/>
            <person name="Maruyama T."/>
            <person name="Minagawa J."/>
            <person name="Obokata J."/>
            <person name="Shigenobu S."/>
        </authorList>
    </citation>
    <scope>NUCLEOTIDE SEQUENCE [LARGE SCALE GENOMIC DNA]</scope>
</reference>
<evidence type="ECO:0000259" key="9">
    <source>
        <dbReference type="PROSITE" id="PS51722"/>
    </source>
</evidence>
<dbReference type="InterPro" id="IPR000795">
    <property type="entry name" value="T_Tr_GTP-bd_dom"/>
</dbReference>
<dbReference type="PROSITE" id="PS51722">
    <property type="entry name" value="G_TR_2"/>
    <property type="match status" value="1"/>
</dbReference>
<keyword evidence="5 10" id="KW-0251">Elongation factor</keyword>
<evidence type="ECO:0000256" key="1">
    <source>
        <dbReference type="ARBA" id="ARBA00007249"/>
    </source>
</evidence>
<dbReference type="Proteomes" id="UP000735302">
    <property type="component" value="Unassembled WGS sequence"/>
</dbReference>
<dbReference type="InterPro" id="IPR027417">
    <property type="entry name" value="P-loop_NTPase"/>
</dbReference>
<dbReference type="Pfam" id="PF00009">
    <property type="entry name" value="GTP_EFTU"/>
    <property type="match status" value="1"/>
</dbReference>
<dbReference type="SUPFAM" id="SSF50447">
    <property type="entry name" value="Translation proteins"/>
    <property type="match status" value="1"/>
</dbReference>
<sequence length="514" mass="56770">MGKFSRTTNMAAYIARHLQPSIVKSFSPILSNCPRKNAIKLPHLFSSYYNIAIKPLHCHSDRYFTFLTPKQAGPSSKNDRALEKSKKPHCNVGTIGHVDHGKTTLTAAITKVMSEKYSEDNRYVSYEAIDRAPDEIKRGITINSAHVEYVTQNRHYAHTDCPGHIDYVKNMITGASQMDGAILVVAATDGSMPQTREHLLLAKQIGVENIVVFINKADAVDKEMIELVELEIREILTEYGFDGEHTPVVFGSALQAMRGENSELGEGKILELMDTIDKSIPTPVRNIDEPVFMPVEKLISVPGRGTVAIGTLKKGVLSKGNPVEVVGHGNVVKSVASDIQVFGKSVKDCYAGDNVGVLLRGVKNMMLQRGMILGQPGTLSQCNAFKAQLYLLTKQEGGRSRPITTNYIQMMYSNTWNISACVRLPQNTTMLMPGEAIQTEVLLRLPMVLAPGQRFTIRENNLTTITGLVTQILPHSELKVKGFNEEKQAVSVIQGNAQVTRSARLKRKTQRAEK</sequence>
<evidence type="ECO:0000313" key="10">
    <source>
        <dbReference type="EMBL" id="GFN88362.1"/>
    </source>
</evidence>
<evidence type="ECO:0000256" key="7">
    <source>
        <dbReference type="ARBA" id="ARBA00023134"/>
    </source>
</evidence>
<evidence type="ECO:0000256" key="5">
    <source>
        <dbReference type="ARBA" id="ARBA00022768"/>
    </source>
</evidence>
<proteinExistence type="inferred from homology"/>
<dbReference type="PANTHER" id="PTHR43721">
    <property type="entry name" value="ELONGATION FACTOR TU-RELATED"/>
    <property type="match status" value="1"/>
</dbReference>
<dbReference type="EC" id="3.6.5.3" evidence="2"/>
<dbReference type="CDD" id="cd03706">
    <property type="entry name" value="mtEFTU_III"/>
    <property type="match status" value="1"/>
</dbReference>
<dbReference type="GO" id="GO:0003924">
    <property type="term" value="F:GTPase activity"/>
    <property type="evidence" value="ECO:0007669"/>
    <property type="project" value="InterPro"/>
</dbReference>
<dbReference type="InterPro" id="IPR004160">
    <property type="entry name" value="Transl_elong_EFTu/EF1A_C"/>
</dbReference>
<keyword evidence="4" id="KW-0547">Nucleotide-binding</keyword>
<keyword evidence="7" id="KW-0342">GTP-binding</keyword>
<evidence type="ECO:0000313" key="11">
    <source>
        <dbReference type="Proteomes" id="UP000735302"/>
    </source>
</evidence>
<dbReference type="NCBIfam" id="NF009372">
    <property type="entry name" value="PRK12735.1"/>
    <property type="match status" value="1"/>
</dbReference>
<accession>A0AAV3Z171</accession>
<keyword evidence="6" id="KW-0648">Protein biosynthesis</keyword>
<dbReference type="GO" id="GO:0003746">
    <property type="term" value="F:translation elongation factor activity"/>
    <property type="evidence" value="ECO:0007669"/>
    <property type="project" value="UniProtKB-KW"/>
</dbReference>
<dbReference type="SUPFAM" id="SSF50465">
    <property type="entry name" value="EF-Tu/eEF-1alpha/eIF2-gamma C-terminal domain"/>
    <property type="match status" value="1"/>
</dbReference>
<evidence type="ECO:0000256" key="2">
    <source>
        <dbReference type="ARBA" id="ARBA00011986"/>
    </source>
</evidence>
<feature type="domain" description="Tr-type G" evidence="9">
    <location>
        <begin position="87"/>
        <end position="284"/>
    </location>
</feature>
<dbReference type="Pfam" id="PF03143">
    <property type="entry name" value="GTP_EFTU_D3"/>
    <property type="match status" value="1"/>
</dbReference>
<dbReference type="Gene3D" id="2.40.30.10">
    <property type="entry name" value="Translation factors"/>
    <property type="match status" value="2"/>
</dbReference>
<dbReference type="EMBL" id="BLXT01001848">
    <property type="protein sequence ID" value="GFN88362.1"/>
    <property type="molecule type" value="Genomic_DNA"/>
</dbReference>
<organism evidence="10 11">
    <name type="scientific">Plakobranchus ocellatus</name>
    <dbReference type="NCBI Taxonomy" id="259542"/>
    <lineage>
        <taxon>Eukaryota</taxon>
        <taxon>Metazoa</taxon>
        <taxon>Spiralia</taxon>
        <taxon>Lophotrochozoa</taxon>
        <taxon>Mollusca</taxon>
        <taxon>Gastropoda</taxon>
        <taxon>Heterobranchia</taxon>
        <taxon>Euthyneura</taxon>
        <taxon>Panpulmonata</taxon>
        <taxon>Sacoglossa</taxon>
        <taxon>Placobranchoidea</taxon>
        <taxon>Plakobranchidae</taxon>
        <taxon>Plakobranchus</taxon>
    </lineage>
</organism>
<dbReference type="InterPro" id="IPR009000">
    <property type="entry name" value="Transl_B-barrel_sf"/>
</dbReference>
<dbReference type="PRINTS" id="PR00315">
    <property type="entry name" value="ELONGATNFCT"/>
</dbReference>